<comment type="cofactor">
    <cofactor evidence="11">
        <name>Zn(2+)</name>
        <dbReference type="ChEBI" id="CHEBI:29105"/>
    </cofactor>
    <text evidence="11">Binds 1 zinc ion per subunit.</text>
</comment>
<dbReference type="PANTHER" id="PTHR33202:SF2">
    <property type="entry name" value="FERRIC UPTAKE REGULATION PROTEIN"/>
    <property type="match status" value="1"/>
</dbReference>
<dbReference type="FunFam" id="1.10.10.10:FF:000459">
    <property type="entry name" value="Ferric uptake regulation protein"/>
    <property type="match status" value="1"/>
</dbReference>
<keyword evidence="8" id="KW-0805">Transcription regulation</keyword>
<dbReference type="InterPro" id="IPR043135">
    <property type="entry name" value="Fur_C"/>
</dbReference>
<protein>
    <submittedName>
        <fullName evidence="14">Ferric uptake regulator, Fur family</fullName>
    </submittedName>
</protein>
<evidence type="ECO:0000256" key="1">
    <source>
        <dbReference type="ARBA" id="ARBA00004496"/>
    </source>
</evidence>
<dbReference type="Pfam" id="PF01475">
    <property type="entry name" value="FUR"/>
    <property type="match status" value="1"/>
</dbReference>
<dbReference type="GO" id="GO:0000976">
    <property type="term" value="F:transcription cis-regulatory region binding"/>
    <property type="evidence" value="ECO:0007669"/>
    <property type="project" value="TreeGrafter"/>
</dbReference>
<feature type="binding site" evidence="11">
    <location>
        <position position="116"/>
    </location>
    <ligand>
        <name>Zn(2+)</name>
        <dbReference type="ChEBI" id="CHEBI:29105"/>
    </ligand>
</feature>
<comment type="caution">
    <text evidence="14">The sequence shown here is derived from an EMBL/GenBank/DDBJ whole genome shotgun (WGS) entry which is preliminary data.</text>
</comment>
<dbReference type="STRING" id="1194083.BN12_2520006"/>
<dbReference type="InterPro" id="IPR036388">
    <property type="entry name" value="WH-like_DNA-bd_sf"/>
</dbReference>
<dbReference type="Proteomes" id="UP000035721">
    <property type="component" value="Unassembled WGS sequence"/>
</dbReference>
<evidence type="ECO:0000256" key="5">
    <source>
        <dbReference type="ARBA" id="ARBA00022491"/>
    </source>
</evidence>
<dbReference type="CDD" id="cd07153">
    <property type="entry name" value="Fur_like"/>
    <property type="match status" value="1"/>
</dbReference>
<organism evidence="14 15">
    <name type="scientific">Nostocoides japonicum T1-X7</name>
    <dbReference type="NCBI Taxonomy" id="1194083"/>
    <lineage>
        <taxon>Bacteria</taxon>
        <taxon>Bacillati</taxon>
        <taxon>Actinomycetota</taxon>
        <taxon>Actinomycetes</taxon>
        <taxon>Micrococcales</taxon>
        <taxon>Intrasporangiaceae</taxon>
        <taxon>Nostocoides</taxon>
    </lineage>
</organism>
<feature type="region of interest" description="Disordered" evidence="13">
    <location>
        <begin position="1"/>
        <end position="39"/>
    </location>
</feature>
<evidence type="ECO:0000256" key="13">
    <source>
        <dbReference type="SAM" id="MobiDB-lite"/>
    </source>
</evidence>
<evidence type="ECO:0000256" key="4">
    <source>
        <dbReference type="ARBA" id="ARBA00022490"/>
    </source>
</evidence>
<dbReference type="GO" id="GO:0005829">
    <property type="term" value="C:cytosol"/>
    <property type="evidence" value="ECO:0007669"/>
    <property type="project" value="TreeGrafter"/>
</dbReference>
<evidence type="ECO:0000313" key="14">
    <source>
        <dbReference type="EMBL" id="CCH78098.1"/>
    </source>
</evidence>
<dbReference type="SUPFAM" id="SSF46785">
    <property type="entry name" value="Winged helix' DNA-binding domain"/>
    <property type="match status" value="1"/>
</dbReference>
<dbReference type="Gene3D" id="3.30.1490.190">
    <property type="match status" value="1"/>
</dbReference>
<evidence type="ECO:0000256" key="3">
    <source>
        <dbReference type="ARBA" id="ARBA00011738"/>
    </source>
</evidence>
<feature type="binding site" evidence="11">
    <location>
        <position position="159"/>
    </location>
    <ligand>
        <name>Zn(2+)</name>
        <dbReference type="ChEBI" id="CHEBI:29105"/>
    </ligand>
</feature>
<evidence type="ECO:0000313" key="15">
    <source>
        <dbReference type="Proteomes" id="UP000035721"/>
    </source>
</evidence>
<feature type="binding site" evidence="12">
    <location>
        <position position="110"/>
    </location>
    <ligand>
        <name>Fe cation</name>
        <dbReference type="ChEBI" id="CHEBI:24875"/>
    </ligand>
</feature>
<evidence type="ECO:0000256" key="12">
    <source>
        <dbReference type="PIRSR" id="PIRSR602481-2"/>
    </source>
</evidence>
<keyword evidence="10" id="KW-0804">Transcription</keyword>
<comment type="similarity">
    <text evidence="2">Belongs to the Fur family.</text>
</comment>
<dbReference type="InterPro" id="IPR002481">
    <property type="entry name" value="FUR"/>
</dbReference>
<dbReference type="GO" id="GO:0008270">
    <property type="term" value="F:zinc ion binding"/>
    <property type="evidence" value="ECO:0007669"/>
    <property type="project" value="TreeGrafter"/>
</dbReference>
<comment type="subcellular location">
    <subcellularLocation>
        <location evidence="1">Cytoplasm</location>
    </subcellularLocation>
</comment>
<keyword evidence="6 11" id="KW-0479">Metal-binding</keyword>
<feature type="binding site" evidence="12">
    <location>
        <position position="148"/>
    </location>
    <ligand>
        <name>Fe cation</name>
        <dbReference type="ChEBI" id="CHEBI:24875"/>
    </ligand>
</feature>
<gene>
    <name evidence="14" type="ORF">BN12_2520006</name>
</gene>
<feature type="binding site" evidence="11">
    <location>
        <position position="156"/>
    </location>
    <ligand>
        <name>Zn(2+)</name>
        <dbReference type="ChEBI" id="CHEBI:29105"/>
    </ligand>
</feature>
<evidence type="ECO:0000256" key="6">
    <source>
        <dbReference type="ARBA" id="ARBA00022723"/>
    </source>
</evidence>
<reference evidence="14 15" key="1">
    <citation type="journal article" date="2013" name="ISME J.">
        <title>A metabolic model for members of the genus Tetrasphaera involved in enhanced biological phosphorus removal.</title>
        <authorList>
            <person name="Kristiansen R."/>
            <person name="Nguyen H.T.T."/>
            <person name="Saunders A.M."/>
            <person name="Nielsen J.L."/>
            <person name="Wimmer R."/>
            <person name="Le V.Q."/>
            <person name="McIlroy S.J."/>
            <person name="Petrovski S."/>
            <person name="Seviour R.J."/>
            <person name="Calteau A."/>
            <person name="Nielsen K.L."/>
            <person name="Nielsen P.H."/>
        </authorList>
    </citation>
    <scope>NUCLEOTIDE SEQUENCE [LARGE SCALE GENOMIC DNA]</scope>
    <source>
        <strain evidence="14 15">T1-X7</strain>
    </source>
</reference>
<comment type="cofactor">
    <cofactor evidence="12">
        <name>Mn(2+)</name>
        <dbReference type="ChEBI" id="CHEBI:29035"/>
    </cofactor>
    <cofactor evidence="12">
        <name>Fe(2+)</name>
        <dbReference type="ChEBI" id="CHEBI:29033"/>
    </cofactor>
    <text evidence="12">Binds 1 Mn(2+) or Fe(2+) ion per subunit.</text>
</comment>
<dbReference type="Gene3D" id="1.10.10.10">
    <property type="entry name" value="Winged helix-like DNA-binding domain superfamily/Winged helix DNA-binding domain"/>
    <property type="match status" value="1"/>
</dbReference>
<accession>A0A077LVX4</accession>
<dbReference type="GO" id="GO:1900376">
    <property type="term" value="P:regulation of secondary metabolite biosynthetic process"/>
    <property type="evidence" value="ECO:0007669"/>
    <property type="project" value="TreeGrafter"/>
</dbReference>
<evidence type="ECO:0000256" key="7">
    <source>
        <dbReference type="ARBA" id="ARBA00022833"/>
    </source>
</evidence>
<dbReference type="GO" id="GO:0003700">
    <property type="term" value="F:DNA-binding transcription factor activity"/>
    <property type="evidence" value="ECO:0007669"/>
    <property type="project" value="InterPro"/>
</dbReference>
<comment type="subunit">
    <text evidence="3">Homodimer.</text>
</comment>
<name>A0A077LVX4_9MICO</name>
<proteinExistence type="inferred from homology"/>
<dbReference type="InterPro" id="IPR036390">
    <property type="entry name" value="WH_DNA-bd_sf"/>
</dbReference>
<keyword evidence="7 11" id="KW-0862">Zinc</keyword>
<dbReference type="PANTHER" id="PTHR33202">
    <property type="entry name" value="ZINC UPTAKE REGULATION PROTEIN"/>
    <property type="match status" value="1"/>
</dbReference>
<evidence type="ECO:0000256" key="11">
    <source>
        <dbReference type="PIRSR" id="PIRSR602481-1"/>
    </source>
</evidence>
<feature type="binding site" evidence="11">
    <location>
        <position position="119"/>
    </location>
    <ligand>
        <name>Zn(2+)</name>
        <dbReference type="ChEBI" id="CHEBI:29105"/>
    </ligand>
</feature>
<evidence type="ECO:0000256" key="10">
    <source>
        <dbReference type="ARBA" id="ARBA00023163"/>
    </source>
</evidence>
<keyword evidence="5" id="KW-0678">Repressor</keyword>
<keyword evidence="9" id="KW-0238">DNA-binding</keyword>
<evidence type="ECO:0000256" key="2">
    <source>
        <dbReference type="ARBA" id="ARBA00007957"/>
    </source>
</evidence>
<feature type="binding site" evidence="12">
    <location>
        <position position="131"/>
    </location>
    <ligand>
        <name>Fe cation</name>
        <dbReference type="ChEBI" id="CHEBI:24875"/>
    </ligand>
</feature>
<dbReference type="EMBL" id="CAJB01000171">
    <property type="protein sequence ID" value="CCH78098.1"/>
    <property type="molecule type" value="Genomic_DNA"/>
</dbReference>
<evidence type="ECO:0000256" key="9">
    <source>
        <dbReference type="ARBA" id="ARBA00023125"/>
    </source>
</evidence>
<sequence length="161" mass="17198">MSTRVGAGTEAPRTRAGATIDPGMSTLPATAPRPATRRPTRQRTAIAHALGESDQFRSAQDLHASLDRRGVRVGLATVYRALQAMVADGEADVLRTEDGEALYRACSPHHHHHLVCRSCGLAVEVEAPPVERWAAQVGTSHGFTDVVHTLEVIGTCSACRT</sequence>
<keyword evidence="4" id="KW-0963">Cytoplasm</keyword>
<dbReference type="AlphaFoldDB" id="A0A077LVX4"/>
<keyword evidence="15" id="KW-1185">Reference proteome</keyword>
<evidence type="ECO:0000256" key="8">
    <source>
        <dbReference type="ARBA" id="ARBA00023015"/>
    </source>
</evidence>
<dbReference type="GO" id="GO:0045892">
    <property type="term" value="P:negative regulation of DNA-templated transcription"/>
    <property type="evidence" value="ECO:0007669"/>
    <property type="project" value="TreeGrafter"/>
</dbReference>
<keyword evidence="12" id="KW-0408">Iron</keyword>